<keyword evidence="1" id="KW-0687">Ribonucleoprotein</keyword>
<gene>
    <name evidence="1" type="primary">rplC</name>
    <name evidence="1" type="ORF">LB359_11505</name>
</gene>
<protein>
    <submittedName>
        <fullName evidence="1">50S ribosomal protein L3</fullName>
    </submittedName>
</protein>
<sequence>QNLEVVQVDTENKVILVKGNVPGPKKGLVEIRTSIKKGNK</sequence>
<evidence type="ECO:0000313" key="1">
    <source>
        <dbReference type="EMBL" id="MCE3362952.1"/>
    </source>
</evidence>
<dbReference type="Proteomes" id="UP001200271">
    <property type="component" value="Unassembled WGS sequence"/>
</dbReference>
<dbReference type="InterPro" id="IPR009000">
    <property type="entry name" value="Transl_B-barrel_sf"/>
</dbReference>
<comment type="caution">
    <text evidence="1">The sequence shown here is derived from an EMBL/GenBank/DDBJ whole genome shotgun (WGS) entry which is preliminary data.</text>
</comment>
<dbReference type="Gene3D" id="2.40.30.10">
    <property type="entry name" value="Translation factors"/>
    <property type="match status" value="1"/>
</dbReference>
<dbReference type="EMBL" id="JAIUEN010000097">
    <property type="protein sequence ID" value="MCE3362952.1"/>
    <property type="molecule type" value="Genomic_DNA"/>
</dbReference>
<dbReference type="AlphaFoldDB" id="A0AAW4YAP1"/>
<proteinExistence type="predicted"/>
<dbReference type="SUPFAM" id="SSF50447">
    <property type="entry name" value="Translation proteins"/>
    <property type="match status" value="1"/>
</dbReference>
<reference evidence="1" key="1">
    <citation type="journal article" date="2021" name="Front Med (Lausanne)">
        <title>The Prevalence and Determinants of Fusidic Acid Resistance Among Methicillin-Resistant Staphylococcus aureus Clinical Isolates in China.</title>
        <authorList>
            <person name="Zhao H."/>
            <person name="Wang X."/>
            <person name="Wang B."/>
            <person name="Xu Y."/>
            <person name="Rao L."/>
            <person name="Wan B."/>
            <person name="Guo Y."/>
            <person name="Wu X."/>
            <person name="Yu J."/>
            <person name="Chen L."/>
            <person name="Li M."/>
            <person name="Yu F."/>
        </authorList>
    </citation>
    <scope>NUCLEOTIDE SEQUENCE</scope>
    <source>
        <strain evidence="1">NC-4</strain>
    </source>
</reference>
<feature type="non-terminal residue" evidence="1">
    <location>
        <position position="1"/>
    </location>
</feature>
<keyword evidence="1" id="KW-0689">Ribosomal protein</keyword>
<evidence type="ECO:0000313" key="2">
    <source>
        <dbReference type="Proteomes" id="UP001200271"/>
    </source>
</evidence>
<organism evidence="1 2">
    <name type="scientific">Staphylococcus aureus</name>
    <dbReference type="NCBI Taxonomy" id="1280"/>
    <lineage>
        <taxon>Bacteria</taxon>
        <taxon>Bacillati</taxon>
        <taxon>Bacillota</taxon>
        <taxon>Bacilli</taxon>
        <taxon>Bacillales</taxon>
        <taxon>Staphylococcaceae</taxon>
        <taxon>Staphylococcus</taxon>
    </lineage>
</organism>
<reference evidence="1" key="2">
    <citation type="submission" date="2023-08" db="EMBL/GenBank/DDBJ databases">
        <authorList>
            <person name="Zhao H."/>
            <person name="Wang X."/>
        </authorList>
    </citation>
    <scope>NUCLEOTIDE SEQUENCE</scope>
    <source>
        <strain evidence="1">NC-4</strain>
    </source>
</reference>
<dbReference type="GO" id="GO:0005840">
    <property type="term" value="C:ribosome"/>
    <property type="evidence" value="ECO:0007669"/>
    <property type="project" value="UniProtKB-KW"/>
</dbReference>
<accession>A0AAW4YAP1</accession>
<name>A0AAW4YAP1_STAAU</name>